<keyword evidence="10" id="KW-1185">Reference proteome</keyword>
<evidence type="ECO:0000256" key="2">
    <source>
        <dbReference type="ARBA" id="ARBA00009142"/>
    </source>
</evidence>
<comment type="caution">
    <text evidence="9">The sequence shown here is derived from an EMBL/GenBank/DDBJ whole genome shotgun (WGS) entry which is preliminary data.</text>
</comment>
<evidence type="ECO:0000256" key="3">
    <source>
        <dbReference type="ARBA" id="ARBA00022448"/>
    </source>
</evidence>
<dbReference type="Proteomes" id="UP000316304">
    <property type="component" value="Unassembled WGS sequence"/>
</dbReference>
<dbReference type="PANTHER" id="PTHR30269">
    <property type="entry name" value="TRANSMEMBRANE PROTEIN YFCA"/>
    <property type="match status" value="1"/>
</dbReference>
<evidence type="ECO:0000313" key="9">
    <source>
        <dbReference type="EMBL" id="TWU22182.1"/>
    </source>
</evidence>
<evidence type="ECO:0000256" key="6">
    <source>
        <dbReference type="ARBA" id="ARBA00022989"/>
    </source>
</evidence>
<proteinExistence type="inferred from homology"/>
<feature type="transmembrane region" description="Helical" evidence="8">
    <location>
        <begin position="201"/>
        <end position="220"/>
    </location>
</feature>
<dbReference type="Pfam" id="PF01925">
    <property type="entry name" value="TauE"/>
    <property type="match status" value="1"/>
</dbReference>
<name>A0A5C6CDG3_9BACT</name>
<reference evidence="9 10" key="1">
    <citation type="submission" date="2019-02" db="EMBL/GenBank/DDBJ databases">
        <title>Deep-cultivation of Planctomycetes and their phenomic and genomic characterization uncovers novel biology.</title>
        <authorList>
            <person name="Wiegand S."/>
            <person name="Jogler M."/>
            <person name="Boedeker C."/>
            <person name="Pinto D."/>
            <person name="Vollmers J."/>
            <person name="Rivas-Marin E."/>
            <person name="Kohn T."/>
            <person name="Peeters S.H."/>
            <person name="Heuer A."/>
            <person name="Rast P."/>
            <person name="Oberbeckmann S."/>
            <person name="Bunk B."/>
            <person name="Jeske O."/>
            <person name="Meyerdierks A."/>
            <person name="Storesund J.E."/>
            <person name="Kallscheuer N."/>
            <person name="Luecker S."/>
            <person name="Lage O.M."/>
            <person name="Pohl T."/>
            <person name="Merkel B.J."/>
            <person name="Hornburger P."/>
            <person name="Mueller R.-W."/>
            <person name="Bruemmer F."/>
            <person name="Labrenz M."/>
            <person name="Spormann A.M."/>
            <person name="Op Den Camp H."/>
            <person name="Overmann J."/>
            <person name="Amann R."/>
            <person name="Jetten M.S.M."/>
            <person name="Mascher T."/>
            <person name="Medema M.H."/>
            <person name="Devos D.P."/>
            <person name="Kaster A.-K."/>
            <person name="Ovreas L."/>
            <person name="Rohde M."/>
            <person name="Galperin M.Y."/>
            <person name="Jogler C."/>
        </authorList>
    </citation>
    <scope>NUCLEOTIDE SEQUENCE [LARGE SCALE GENOMIC DNA]</scope>
    <source>
        <strain evidence="9 10">Pla52o</strain>
    </source>
</reference>
<evidence type="ECO:0000256" key="1">
    <source>
        <dbReference type="ARBA" id="ARBA00004651"/>
    </source>
</evidence>
<keyword evidence="3" id="KW-0813">Transport</keyword>
<evidence type="ECO:0000256" key="5">
    <source>
        <dbReference type="ARBA" id="ARBA00022692"/>
    </source>
</evidence>
<evidence type="ECO:0000256" key="4">
    <source>
        <dbReference type="ARBA" id="ARBA00022475"/>
    </source>
</evidence>
<evidence type="ECO:0000313" key="10">
    <source>
        <dbReference type="Proteomes" id="UP000316304"/>
    </source>
</evidence>
<dbReference type="OrthoDB" id="8478406at2"/>
<dbReference type="RefSeq" id="WP_146595396.1">
    <property type="nucleotide sequence ID" value="NZ_SJPT01000005.1"/>
</dbReference>
<dbReference type="InterPro" id="IPR052017">
    <property type="entry name" value="TSUP"/>
</dbReference>
<protein>
    <recommendedName>
        <fullName evidence="8">Probable membrane transporter protein</fullName>
    </recommendedName>
</protein>
<dbReference type="EMBL" id="SJPT01000005">
    <property type="protein sequence ID" value="TWU22182.1"/>
    <property type="molecule type" value="Genomic_DNA"/>
</dbReference>
<dbReference type="InterPro" id="IPR002781">
    <property type="entry name" value="TM_pro_TauE-like"/>
</dbReference>
<sequence>MNDLVSMLPFALILCVGIFVQSAAGFAAGLLIVPALMWCGYSIPEAQTALLVATIPQNIWGVWSLRDVISFSKLRFPGIARIVFLPLGIGVLRTLESYSVITLRQVVGAVVIAVTLATAVFNPKPRTRLHPGWAWLSFPLSGFLQGLVGMGGPAMVFWVQAHDWDTRRIRGFLFAMYLISILPALGFLYTTFGTRIVQPGMIAAAITPVLLLVTFAGLRFGNWLGRERLRRVTLALLLVMGVAGLAAPWLSVR</sequence>
<evidence type="ECO:0000256" key="8">
    <source>
        <dbReference type="RuleBase" id="RU363041"/>
    </source>
</evidence>
<comment type="subcellular location">
    <subcellularLocation>
        <location evidence="1 8">Cell membrane</location>
        <topology evidence="1 8">Multi-pass membrane protein</topology>
    </subcellularLocation>
</comment>
<feature type="transmembrane region" description="Helical" evidence="8">
    <location>
        <begin position="133"/>
        <end position="159"/>
    </location>
</feature>
<dbReference type="PANTHER" id="PTHR30269:SF37">
    <property type="entry name" value="MEMBRANE TRANSPORTER PROTEIN"/>
    <property type="match status" value="1"/>
</dbReference>
<dbReference type="AlphaFoldDB" id="A0A5C6CDG3"/>
<feature type="transmembrane region" description="Helical" evidence="8">
    <location>
        <begin position="171"/>
        <end position="189"/>
    </location>
</feature>
<dbReference type="GO" id="GO:0005886">
    <property type="term" value="C:plasma membrane"/>
    <property type="evidence" value="ECO:0007669"/>
    <property type="project" value="UniProtKB-SubCell"/>
</dbReference>
<feature type="transmembrane region" description="Helical" evidence="8">
    <location>
        <begin position="102"/>
        <end position="121"/>
    </location>
</feature>
<organism evidence="9 10">
    <name type="scientific">Novipirellula galeiformis</name>
    <dbReference type="NCBI Taxonomy" id="2528004"/>
    <lineage>
        <taxon>Bacteria</taxon>
        <taxon>Pseudomonadati</taxon>
        <taxon>Planctomycetota</taxon>
        <taxon>Planctomycetia</taxon>
        <taxon>Pirellulales</taxon>
        <taxon>Pirellulaceae</taxon>
        <taxon>Novipirellula</taxon>
    </lineage>
</organism>
<keyword evidence="4 8" id="KW-1003">Cell membrane</keyword>
<gene>
    <name evidence="9" type="ORF">Pla52o_32370</name>
</gene>
<evidence type="ECO:0000256" key="7">
    <source>
        <dbReference type="ARBA" id="ARBA00023136"/>
    </source>
</evidence>
<feature type="transmembrane region" description="Helical" evidence="8">
    <location>
        <begin position="232"/>
        <end position="250"/>
    </location>
</feature>
<keyword evidence="5 8" id="KW-0812">Transmembrane</keyword>
<accession>A0A5C6CDG3</accession>
<keyword evidence="7 8" id="KW-0472">Membrane</keyword>
<keyword evidence="6 8" id="KW-1133">Transmembrane helix</keyword>
<comment type="similarity">
    <text evidence="2 8">Belongs to the 4-toluene sulfonate uptake permease (TSUP) (TC 2.A.102) family.</text>
</comment>